<comment type="similarity">
    <text evidence="5">Belongs to the RBR family. Ariadne subfamily.</text>
</comment>
<dbReference type="SUPFAM" id="SSF57850">
    <property type="entry name" value="RING/U-box"/>
    <property type="match status" value="3"/>
</dbReference>
<evidence type="ECO:0000313" key="17">
    <source>
        <dbReference type="Proteomes" id="UP001154282"/>
    </source>
</evidence>
<evidence type="ECO:0000256" key="6">
    <source>
        <dbReference type="ARBA" id="ARBA00012251"/>
    </source>
</evidence>
<proteinExistence type="inferred from homology"/>
<evidence type="ECO:0000256" key="5">
    <source>
        <dbReference type="ARBA" id="ARBA00005884"/>
    </source>
</evidence>
<dbReference type="GO" id="GO:0008270">
    <property type="term" value="F:zinc ion binding"/>
    <property type="evidence" value="ECO:0007669"/>
    <property type="project" value="UniProtKB-KW"/>
</dbReference>
<comment type="caution">
    <text evidence="16">The sequence shown here is derived from an EMBL/GenBank/DDBJ whole genome shotgun (WGS) entry which is preliminary data.</text>
</comment>
<keyword evidence="7" id="KW-0808">Transferase</keyword>
<comment type="function">
    <text evidence="3">Might act as an E3 ubiquitin-protein ligase, or as part of E3 complex, which accepts ubiquitin from specific E2 ubiquitin-conjugating enzymes and then transfers it to substrates.</text>
</comment>
<dbReference type="InterPro" id="IPR044066">
    <property type="entry name" value="TRIAD_supradom"/>
</dbReference>
<evidence type="ECO:0000256" key="2">
    <source>
        <dbReference type="ARBA" id="ARBA00001947"/>
    </source>
</evidence>
<comment type="cofactor">
    <cofactor evidence="2">
        <name>Zn(2+)</name>
        <dbReference type="ChEBI" id="CHEBI:29105"/>
    </cofactor>
</comment>
<dbReference type="FunFam" id="3.30.40.10:FF:000019">
    <property type="entry name" value="RBR-type E3 ubiquitin transferase"/>
    <property type="match status" value="1"/>
</dbReference>
<dbReference type="AlphaFoldDB" id="A0AAV0RME6"/>
<organism evidence="16 17">
    <name type="scientific">Linum tenue</name>
    <dbReference type="NCBI Taxonomy" id="586396"/>
    <lineage>
        <taxon>Eukaryota</taxon>
        <taxon>Viridiplantae</taxon>
        <taxon>Streptophyta</taxon>
        <taxon>Embryophyta</taxon>
        <taxon>Tracheophyta</taxon>
        <taxon>Spermatophyta</taxon>
        <taxon>Magnoliopsida</taxon>
        <taxon>eudicotyledons</taxon>
        <taxon>Gunneridae</taxon>
        <taxon>Pentapetalae</taxon>
        <taxon>rosids</taxon>
        <taxon>fabids</taxon>
        <taxon>Malpighiales</taxon>
        <taxon>Linaceae</taxon>
        <taxon>Linum</taxon>
    </lineage>
</organism>
<protein>
    <recommendedName>
        <fullName evidence="6">RBR-type E3 ubiquitin transferase</fullName>
        <ecNumber evidence="6">2.3.2.31</ecNumber>
    </recommendedName>
</protein>
<sequence length="543" mass="62565">MGEDYASGGDDWSYGYDEEDFLVDDDDCGCSSGRSPSESVERSADTSLPYKVITRESLLTAQKKDLQRVMEYFSVKEKHARTLLIHYRWDVDVLLEYLVEHGKERLYSKAGLRNMEGSAVQSPSIIDCCICYEEVSVNEVTAMDCGHFFCDACWTRHFVVKIQEGQGRRIKCMAPRCECICDEVHIRNLVRSADPNLADKFEQFVLDSYIEDNRRVKWCPSVPHCGNAVQVEADDLVCEVQCECGLQFCFSCAADAHSPCSCRMWELWTKKSQDATNSWITVNTKPCPKCHKAVQKDGGCNLVICTCQQAFWSGLVDFLKSRCSWLCGAATGREHSWDSIAYHSCGRYKEDHKKKAETVKKELDRYMHYYDRYKAHLDSLKLESKQEQTVMKKVSTLEDKESTLDISWVQKAFFRLVRSRRILAHSYPFAYYMFGGLFKDEMSEEKEMDLNKTLFEDRQQLLEANVEMLSKLLEEKFDEFLVAGVLDLRDKVQAVVVSTDNLCRNLYEFIENDLFGPLTKTFERIAPYRSSSLFNDFKGSVEV</sequence>
<evidence type="ECO:0000313" key="16">
    <source>
        <dbReference type="EMBL" id="CAI0558752.1"/>
    </source>
</evidence>
<gene>
    <name evidence="16" type="ORF">LITE_LOCUS48911</name>
</gene>
<keyword evidence="17" id="KW-1185">Reference proteome</keyword>
<dbReference type="Pfam" id="PF21235">
    <property type="entry name" value="UBA_ARI1"/>
    <property type="match status" value="1"/>
</dbReference>
<evidence type="ECO:0000259" key="14">
    <source>
        <dbReference type="PROSITE" id="PS50089"/>
    </source>
</evidence>
<reference evidence="16" key="1">
    <citation type="submission" date="2022-08" db="EMBL/GenBank/DDBJ databases">
        <authorList>
            <person name="Gutierrez-Valencia J."/>
        </authorList>
    </citation>
    <scope>NUCLEOTIDE SEQUENCE</scope>
</reference>
<evidence type="ECO:0000256" key="13">
    <source>
        <dbReference type="PROSITE-ProRule" id="PRU00175"/>
    </source>
</evidence>
<evidence type="ECO:0000256" key="12">
    <source>
        <dbReference type="ARBA" id="ARBA00022833"/>
    </source>
</evidence>
<dbReference type="InterPro" id="IPR054694">
    <property type="entry name" value="Parkin-like_IBR"/>
</dbReference>
<dbReference type="CDD" id="cd16773">
    <property type="entry name" value="RING-HC_RBR_TRIAD1"/>
    <property type="match status" value="1"/>
</dbReference>
<feature type="domain" description="RING-type" evidence="15">
    <location>
        <begin position="124"/>
        <end position="349"/>
    </location>
</feature>
<evidence type="ECO:0000256" key="4">
    <source>
        <dbReference type="ARBA" id="ARBA00004906"/>
    </source>
</evidence>
<dbReference type="InterPro" id="IPR013083">
    <property type="entry name" value="Znf_RING/FYVE/PHD"/>
</dbReference>
<dbReference type="CDD" id="cd20346">
    <property type="entry name" value="BRcat_RBR_ANKIB1"/>
    <property type="match status" value="1"/>
</dbReference>
<dbReference type="EC" id="2.3.2.31" evidence="6"/>
<dbReference type="GO" id="GO:0016567">
    <property type="term" value="P:protein ubiquitination"/>
    <property type="evidence" value="ECO:0007669"/>
    <property type="project" value="InterPro"/>
</dbReference>
<keyword evidence="11" id="KW-0833">Ubl conjugation pathway</keyword>
<feature type="domain" description="RING-type" evidence="14">
    <location>
        <begin position="128"/>
        <end position="176"/>
    </location>
</feature>
<dbReference type="EMBL" id="CAMGYJ010000011">
    <property type="protein sequence ID" value="CAI0558752.1"/>
    <property type="molecule type" value="Genomic_DNA"/>
</dbReference>
<dbReference type="PANTHER" id="PTHR11685">
    <property type="entry name" value="RBR FAMILY RING FINGER AND IBR DOMAIN-CONTAINING"/>
    <property type="match status" value="1"/>
</dbReference>
<evidence type="ECO:0000256" key="10">
    <source>
        <dbReference type="ARBA" id="ARBA00022771"/>
    </source>
</evidence>
<name>A0AAV0RME6_9ROSI</name>
<evidence type="ECO:0000256" key="11">
    <source>
        <dbReference type="ARBA" id="ARBA00022786"/>
    </source>
</evidence>
<evidence type="ECO:0000256" key="1">
    <source>
        <dbReference type="ARBA" id="ARBA00001798"/>
    </source>
</evidence>
<dbReference type="Gene3D" id="1.20.120.1750">
    <property type="match status" value="1"/>
</dbReference>
<keyword evidence="8" id="KW-0479">Metal-binding</keyword>
<comment type="catalytic activity">
    <reaction evidence="1">
        <text>[E2 ubiquitin-conjugating enzyme]-S-ubiquitinyl-L-cysteine + [acceptor protein]-L-lysine = [E2 ubiquitin-conjugating enzyme]-L-cysteine + [acceptor protein]-N(6)-ubiquitinyl-L-lysine.</text>
        <dbReference type="EC" id="2.3.2.31"/>
    </reaction>
</comment>
<dbReference type="GO" id="GO:0061630">
    <property type="term" value="F:ubiquitin protein ligase activity"/>
    <property type="evidence" value="ECO:0007669"/>
    <property type="project" value="UniProtKB-EC"/>
</dbReference>
<keyword evidence="10 13" id="KW-0863">Zinc-finger</keyword>
<keyword evidence="9" id="KW-0677">Repeat</keyword>
<dbReference type="InterPro" id="IPR045840">
    <property type="entry name" value="Ariadne"/>
</dbReference>
<accession>A0AAV0RME6</accession>
<dbReference type="InterPro" id="IPR031127">
    <property type="entry name" value="E3_UB_ligase_RBR"/>
</dbReference>
<dbReference type="Pfam" id="PF22605">
    <property type="entry name" value="IBR_2"/>
    <property type="match status" value="1"/>
</dbReference>
<dbReference type="InterPro" id="IPR001841">
    <property type="entry name" value="Znf_RING"/>
</dbReference>
<evidence type="ECO:0000256" key="8">
    <source>
        <dbReference type="ARBA" id="ARBA00022723"/>
    </source>
</evidence>
<dbReference type="SMART" id="SM00647">
    <property type="entry name" value="IBR"/>
    <property type="match status" value="2"/>
</dbReference>
<keyword evidence="12" id="KW-0862">Zinc</keyword>
<comment type="pathway">
    <text evidence="4">Protein modification; protein ubiquitination.</text>
</comment>
<evidence type="ECO:0000256" key="3">
    <source>
        <dbReference type="ARBA" id="ARBA00003976"/>
    </source>
</evidence>
<dbReference type="Gene3D" id="3.30.40.10">
    <property type="entry name" value="Zinc/RING finger domain, C3HC4 (zinc finger)"/>
    <property type="match status" value="1"/>
</dbReference>
<dbReference type="Pfam" id="PF01485">
    <property type="entry name" value="IBR"/>
    <property type="match status" value="1"/>
</dbReference>
<dbReference type="InterPro" id="IPR002867">
    <property type="entry name" value="IBR_dom"/>
</dbReference>
<dbReference type="Pfam" id="PF19422">
    <property type="entry name" value="Ariadne"/>
    <property type="match status" value="1"/>
</dbReference>
<dbReference type="PROSITE" id="PS51873">
    <property type="entry name" value="TRIAD"/>
    <property type="match status" value="1"/>
</dbReference>
<evidence type="ECO:0000256" key="7">
    <source>
        <dbReference type="ARBA" id="ARBA00022679"/>
    </source>
</evidence>
<dbReference type="InterPro" id="IPR048962">
    <property type="entry name" value="ARIH1-like_UBL"/>
</dbReference>
<evidence type="ECO:0000259" key="15">
    <source>
        <dbReference type="PROSITE" id="PS51873"/>
    </source>
</evidence>
<evidence type="ECO:0000256" key="9">
    <source>
        <dbReference type="ARBA" id="ARBA00022737"/>
    </source>
</evidence>
<dbReference type="Proteomes" id="UP001154282">
    <property type="component" value="Unassembled WGS sequence"/>
</dbReference>
<dbReference type="PROSITE" id="PS50089">
    <property type="entry name" value="ZF_RING_2"/>
    <property type="match status" value="1"/>
</dbReference>
<dbReference type="CDD" id="cd22586">
    <property type="entry name" value="Rcat_RBR_ARI1-like"/>
    <property type="match status" value="1"/>
</dbReference>